<keyword evidence="4" id="KW-0560">Oxidoreductase</keyword>
<reference evidence="4 5" key="1">
    <citation type="submission" date="2024-02" db="EMBL/GenBank/DDBJ databases">
        <title>New especies of Spiribacter isolated from saline water.</title>
        <authorList>
            <person name="Leon M.J."/>
            <person name="De La Haba R."/>
            <person name="Sanchez-Porro C."/>
            <person name="Ventosa A."/>
        </authorList>
    </citation>
    <scope>NUCLEOTIDE SEQUENCE [LARGE SCALE GENOMIC DNA]</scope>
    <source>
        <strain evidence="5">ag22IC4-227</strain>
    </source>
</reference>
<dbReference type="Proteomes" id="UP001556653">
    <property type="component" value="Unassembled WGS sequence"/>
</dbReference>
<gene>
    <name evidence="4" type="ORF">V6X64_05100</name>
</gene>
<dbReference type="InterPro" id="IPR005025">
    <property type="entry name" value="FMN_Rdtase-like_dom"/>
</dbReference>
<evidence type="ECO:0000256" key="2">
    <source>
        <dbReference type="ARBA" id="ARBA00022643"/>
    </source>
</evidence>
<evidence type="ECO:0000259" key="3">
    <source>
        <dbReference type="Pfam" id="PF03358"/>
    </source>
</evidence>
<feature type="domain" description="NADPH-dependent FMN reductase-like" evidence="3">
    <location>
        <begin position="7"/>
        <end position="159"/>
    </location>
</feature>
<dbReference type="GO" id="GO:0016491">
    <property type="term" value="F:oxidoreductase activity"/>
    <property type="evidence" value="ECO:0007669"/>
    <property type="project" value="UniProtKB-KW"/>
</dbReference>
<keyword evidence="2" id="KW-0288">FMN</keyword>
<name>A0ABV3SBD9_9GAMM</name>
<protein>
    <submittedName>
        <fullName evidence="4">NAD(P)H-dependent oxidoreductase</fullName>
        <ecNumber evidence="4">1.-.-.-</ecNumber>
    </submittedName>
</protein>
<dbReference type="EMBL" id="JBAKFJ010000001">
    <property type="protein sequence ID" value="MEX0386374.1"/>
    <property type="molecule type" value="Genomic_DNA"/>
</dbReference>
<keyword evidence="2" id="KW-0285">Flavoprotein</keyword>
<dbReference type="PANTHER" id="PTHR30543">
    <property type="entry name" value="CHROMATE REDUCTASE"/>
    <property type="match status" value="1"/>
</dbReference>
<dbReference type="PANTHER" id="PTHR30543:SF21">
    <property type="entry name" value="NAD(P)H-DEPENDENT FMN REDUCTASE LOT6"/>
    <property type="match status" value="1"/>
</dbReference>
<dbReference type="Pfam" id="PF03358">
    <property type="entry name" value="FMN_red"/>
    <property type="match status" value="1"/>
</dbReference>
<comment type="cofactor">
    <cofactor evidence="1">
        <name>FMN</name>
        <dbReference type="ChEBI" id="CHEBI:58210"/>
    </cofactor>
</comment>
<dbReference type="EC" id="1.-.-.-" evidence="4"/>
<accession>A0ABV3SBD9</accession>
<dbReference type="RefSeq" id="WP_367966847.1">
    <property type="nucleotide sequence ID" value="NZ_JBAKFI010000001.1"/>
</dbReference>
<proteinExistence type="predicted"/>
<comment type="caution">
    <text evidence="4">The sequence shown here is derived from an EMBL/GenBank/DDBJ whole genome shotgun (WGS) entry which is preliminary data.</text>
</comment>
<dbReference type="SUPFAM" id="SSF52218">
    <property type="entry name" value="Flavoproteins"/>
    <property type="match status" value="1"/>
</dbReference>
<dbReference type="Gene3D" id="3.40.50.360">
    <property type="match status" value="1"/>
</dbReference>
<dbReference type="InterPro" id="IPR029039">
    <property type="entry name" value="Flavoprotein-like_sf"/>
</dbReference>
<dbReference type="InterPro" id="IPR050712">
    <property type="entry name" value="NAD(P)H-dep_reductase"/>
</dbReference>
<sequence length="195" mass="20628">MTNAPSLIFLAGSAREDSVNKKIARVAARMAEAAGADATFIDLRDYPMPLYDGDLESRDGLPEAAAELKALFRASDGLFIASPEYNSSLPPLLKNTIDWVSRRASADEPPLVAYKGKVAAIAAGSPGGLGGLRGLVPLRMLLGNLGMHVVPQQLAIAGAPNVFDDDGRLIDRDRSDALEAVVRELTTMAVALQQT</sequence>
<organism evidence="4 5">
    <name type="scientific">Spiribacter onubensis</name>
    <dbReference type="NCBI Taxonomy" id="3122420"/>
    <lineage>
        <taxon>Bacteria</taxon>
        <taxon>Pseudomonadati</taxon>
        <taxon>Pseudomonadota</taxon>
        <taxon>Gammaproteobacteria</taxon>
        <taxon>Chromatiales</taxon>
        <taxon>Ectothiorhodospiraceae</taxon>
        <taxon>Spiribacter</taxon>
    </lineage>
</organism>
<evidence type="ECO:0000313" key="4">
    <source>
        <dbReference type="EMBL" id="MEX0386374.1"/>
    </source>
</evidence>
<keyword evidence="5" id="KW-1185">Reference proteome</keyword>
<evidence type="ECO:0000313" key="5">
    <source>
        <dbReference type="Proteomes" id="UP001556653"/>
    </source>
</evidence>
<evidence type="ECO:0000256" key="1">
    <source>
        <dbReference type="ARBA" id="ARBA00001917"/>
    </source>
</evidence>